<evidence type="ECO:0000256" key="5">
    <source>
        <dbReference type="ARBA" id="ARBA00022692"/>
    </source>
</evidence>
<dbReference type="InterPro" id="IPR051142">
    <property type="entry name" value="Glycosyltransferase_29"/>
</dbReference>
<keyword evidence="5" id="KW-0812">Transmembrane</keyword>
<keyword evidence="4 9" id="KW-0808">Transferase</keyword>
<proteinExistence type="predicted"/>
<evidence type="ECO:0000313" key="9">
    <source>
        <dbReference type="EMBL" id="NWJ43835.1"/>
    </source>
</evidence>
<evidence type="ECO:0000256" key="3">
    <source>
        <dbReference type="ARBA" id="ARBA00022676"/>
    </source>
</evidence>
<evidence type="ECO:0000256" key="4">
    <source>
        <dbReference type="ARBA" id="ARBA00022679"/>
    </source>
</evidence>
<dbReference type="Proteomes" id="UP000523105">
    <property type="component" value="Unassembled WGS sequence"/>
</dbReference>
<comment type="subcellular location">
    <subcellularLocation>
        <location evidence="2">Endomembrane system</location>
    </subcellularLocation>
    <subcellularLocation>
        <location evidence="1">Membrane</location>
        <topology evidence="1">Single-pass membrane protein</topology>
    </subcellularLocation>
</comment>
<keyword evidence="3" id="KW-0328">Glycosyltransferase</keyword>
<evidence type="ECO:0000256" key="8">
    <source>
        <dbReference type="ARBA" id="ARBA00023180"/>
    </source>
</evidence>
<keyword evidence="7" id="KW-0472">Membrane</keyword>
<evidence type="ECO:0000256" key="1">
    <source>
        <dbReference type="ARBA" id="ARBA00004167"/>
    </source>
</evidence>
<comment type="caution">
    <text evidence="9">The sequence shown here is derived from an EMBL/GenBank/DDBJ whole genome shotgun (WGS) entry which is preliminary data.</text>
</comment>
<dbReference type="AlphaFoldDB" id="A0A7K4MQH7"/>
<dbReference type="GO" id="GO:0016020">
    <property type="term" value="C:membrane"/>
    <property type="evidence" value="ECO:0007669"/>
    <property type="project" value="UniProtKB-SubCell"/>
</dbReference>
<dbReference type="GO" id="GO:0008373">
    <property type="term" value="F:sialyltransferase activity"/>
    <property type="evidence" value="ECO:0007669"/>
    <property type="project" value="InterPro"/>
</dbReference>
<gene>
    <name evidence="9" type="ORF">HX837_06520</name>
</gene>
<reference evidence="9 10" key="1">
    <citation type="journal article" date="2019" name="Environ. Microbiol.">
        <title>Genomics insights into ecotype formation of ammonia-oxidizing archaea in the deep ocean.</title>
        <authorList>
            <person name="Wang Y."/>
            <person name="Huang J.M."/>
            <person name="Cui G.J."/>
            <person name="Nunoura T."/>
            <person name="Takaki Y."/>
            <person name="Li W.L."/>
            <person name="Li J."/>
            <person name="Gao Z.M."/>
            <person name="Takai K."/>
            <person name="Zhang A.Q."/>
            <person name="Stepanauskas R."/>
        </authorList>
    </citation>
    <scope>NUCLEOTIDE SEQUENCE [LARGE SCALE GENOMIC DNA]</scope>
    <source>
        <strain evidence="9 10">L15b</strain>
    </source>
</reference>
<dbReference type="InterPro" id="IPR001675">
    <property type="entry name" value="Glyco_trans_29"/>
</dbReference>
<evidence type="ECO:0000256" key="6">
    <source>
        <dbReference type="ARBA" id="ARBA00022989"/>
    </source>
</evidence>
<dbReference type="InterPro" id="IPR038578">
    <property type="entry name" value="GT29-like_sf"/>
</dbReference>
<accession>A0A7K4MQH7</accession>
<name>A0A7K4MQH7_9ARCH</name>
<dbReference type="PANTHER" id="PTHR13713">
    <property type="entry name" value="SIALYLTRANSFERASE"/>
    <property type="match status" value="1"/>
</dbReference>
<evidence type="ECO:0000256" key="7">
    <source>
        <dbReference type="ARBA" id="ARBA00023136"/>
    </source>
</evidence>
<dbReference type="Gene3D" id="3.90.1480.20">
    <property type="entry name" value="Glycosyl transferase family 29"/>
    <property type="match status" value="1"/>
</dbReference>
<evidence type="ECO:0000313" key="10">
    <source>
        <dbReference type="Proteomes" id="UP000523105"/>
    </source>
</evidence>
<dbReference type="PANTHER" id="PTHR13713:SF92">
    <property type="entry name" value="CMP-N-ACETYLNEURAMINATE-BETA-1,4-GALACTOSIDE ALPHA-2,3-SIALYLTRANSFERASE-LIKE ISOFORM X1"/>
    <property type="match status" value="1"/>
</dbReference>
<organism evidence="9 10">
    <name type="scientific">Marine Group I thaumarchaeote</name>
    <dbReference type="NCBI Taxonomy" id="2511932"/>
    <lineage>
        <taxon>Archaea</taxon>
        <taxon>Nitrososphaerota</taxon>
        <taxon>Marine Group I</taxon>
    </lineage>
</organism>
<dbReference type="EMBL" id="JACASV010000061">
    <property type="protein sequence ID" value="NWJ43835.1"/>
    <property type="molecule type" value="Genomic_DNA"/>
</dbReference>
<dbReference type="Pfam" id="PF00777">
    <property type="entry name" value="Glyco_transf_29"/>
    <property type="match status" value="1"/>
</dbReference>
<evidence type="ECO:0000256" key="2">
    <source>
        <dbReference type="ARBA" id="ARBA00004308"/>
    </source>
</evidence>
<keyword evidence="8" id="KW-0325">Glycoprotein</keyword>
<protein>
    <submittedName>
        <fullName evidence="9">Glycosyltransferase family 29 protein</fullName>
    </submittedName>
</protein>
<keyword evidence="6" id="KW-1133">Transmembrane helix</keyword>
<sequence length="202" mass="23510">MSKRKEILIIGNGRTVLNHSFGEQINAIPIVGRINNFSVENYSEYVGVKTDIWFNGANQNLKRQEVIPNEVVVFIPPEILRRKKEKIHGRISKRLHIDKAKYSLIPLEVMETFEKISGVTRLTTGTASILWAVDNFEKIFIHGFDFFIDSKSHYNENIINKWLIDRGINKKGGKHNMMAEKQFIEKLIQEKQIILLKEYLRS</sequence>
<dbReference type="GO" id="GO:0012505">
    <property type="term" value="C:endomembrane system"/>
    <property type="evidence" value="ECO:0007669"/>
    <property type="project" value="UniProtKB-SubCell"/>
</dbReference>